<feature type="transmembrane region" description="Helical" evidence="1">
    <location>
        <begin position="144"/>
        <end position="165"/>
    </location>
</feature>
<name>A0ABS8Z8I4_9PSEU</name>
<keyword evidence="1" id="KW-0472">Membrane</keyword>
<sequence length="299" mass="32823">MIWVAWRQQRLQIFAVFGVVAVISAVLAYVRADAVTLLPDKALVSDTYNMFLQYYVFLLLVFPVLFGMFFGAPLFAREIEHGTHVFGLTQSVSRTRWAVTKLAMAGSALTAATVILGLVGVWALEPINFVMQGRMENGVFEVQGVALVGYTLLAFAVGAVAGLVLRNTLAAMVVTLILYTVVVMTVAHNVREHYATPSYFESEVQTVTGQAQPTDSWMVESGLVDANGNHIRASNCMSSTDVPGCTNVNQYAKSYAKVHLPTQFWRFQFTELGLFILLSTGVLGVGALAARRRLARRSW</sequence>
<evidence type="ECO:0000256" key="1">
    <source>
        <dbReference type="SAM" id="Phobius"/>
    </source>
</evidence>
<gene>
    <name evidence="2" type="ORF">LWC34_15235</name>
</gene>
<keyword evidence="1" id="KW-1133">Transmembrane helix</keyword>
<feature type="transmembrane region" description="Helical" evidence="1">
    <location>
        <begin position="12"/>
        <end position="32"/>
    </location>
</feature>
<feature type="transmembrane region" description="Helical" evidence="1">
    <location>
        <begin position="52"/>
        <end position="76"/>
    </location>
</feature>
<feature type="transmembrane region" description="Helical" evidence="1">
    <location>
        <begin position="172"/>
        <end position="190"/>
    </location>
</feature>
<dbReference type="Proteomes" id="UP001521150">
    <property type="component" value="Unassembled WGS sequence"/>
</dbReference>
<keyword evidence="1" id="KW-0812">Transmembrane</keyword>
<feature type="transmembrane region" description="Helical" evidence="1">
    <location>
        <begin position="272"/>
        <end position="290"/>
    </location>
</feature>
<proteinExistence type="predicted"/>
<protein>
    <submittedName>
        <fullName evidence="2">ABC transporter permease</fullName>
    </submittedName>
</protein>
<keyword evidence="3" id="KW-1185">Reference proteome</keyword>
<evidence type="ECO:0000313" key="2">
    <source>
        <dbReference type="EMBL" id="MCE7004178.1"/>
    </source>
</evidence>
<accession>A0ABS8Z8I4</accession>
<evidence type="ECO:0000313" key="3">
    <source>
        <dbReference type="Proteomes" id="UP001521150"/>
    </source>
</evidence>
<comment type="caution">
    <text evidence="2">The sequence shown here is derived from an EMBL/GenBank/DDBJ whole genome shotgun (WGS) entry which is preliminary data.</text>
</comment>
<organism evidence="2 3">
    <name type="scientific">Kibdelosporangium philippinense</name>
    <dbReference type="NCBI Taxonomy" id="211113"/>
    <lineage>
        <taxon>Bacteria</taxon>
        <taxon>Bacillati</taxon>
        <taxon>Actinomycetota</taxon>
        <taxon>Actinomycetes</taxon>
        <taxon>Pseudonocardiales</taxon>
        <taxon>Pseudonocardiaceae</taxon>
        <taxon>Kibdelosporangium</taxon>
    </lineage>
</organism>
<reference evidence="2 3" key="1">
    <citation type="submission" date="2021-12" db="EMBL/GenBank/DDBJ databases">
        <title>Genome sequence of Kibdelosporangium philippinense ATCC 49844.</title>
        <authorList>
            <person name="Fedorov E.A."/>
            <person name="Omeragic M."/>
            <person name="Shalygina K.F."/>
            <person name="Maclea K.S."/>
        </authorList>
    </citation>
    <scope>NUCLEOTIDE SEQUENCE [LARGE SCALE GENOMIC DNA]</scope>
    <source>
        <strain evidence="2 3">ATCC 49844</strain>
    </source>
</reference>
<feature type="transmembrane region" description="Helical" evidence="1">
    <location>
        <begin position="97"/>
        <end position="124"/>
    </location>
</feature>
<dbReference type="RefSeq" id="WP_233725710.1">
    <property type="nucleotide sequence ID" value="NZ_JAJVCN010000001.1"/>
</dbReference>
<dbReference type="EMBL" id="JAJVCN010000001">
    <property type="protein sequence ID" value="MCE7004178.1"/>
    <property type="molecule type" value="Genomic_DNA"/>
</dbReference>